<dbReference type="SUPFAM" id="SSF52540">
    <property type="entry name" value="P-loop containing nucleoside triphosphate hydrolases"/>
    <property type="match status" value="1"/>
</dbReference>
<dbReference type="InterPro" id="IPR050534">
    <property type="entry name" value="Coronavir_polyprotein_1ab"/>
</dbReference>
<dbReference type="EC" id="3.6.4.12" evidence="4"/>
<dbReference type="Gene3D" id="2.30.30.940">
    <property type="match status" value="1"/>
</dbReference>
<protein>
    <submittedName>
        <fullName evidence="4">ATP-dependent RecD-like DNA helicase</fullName>
        <ecNumber evidence="4">3.6.4.12</ecNumber>
    </submittedName>
</protein>
<dbReference type="PANTHER" id="PTHR43788">
    <property type="entry name" value="DNA2/NAM7 HELICASE FAMILY MEMBER"/>
    <property type="match status" value="1"/>
</dbReference>
<keyword evidence="1" id="KW-0547">Nucleotide-binding</keyword>
<keyword evidence="4" id="KW-0378">Hydrolase</keyword>
<name>A0A645IQR6_9ZZZZ</name>
<feature type="domain" description="UvrD-like helicase C-terminal" evidence="3">
    <location>
        <begin position="23"/>
        <end position="70"/>
    </location>
</feature>
<dbReference type="EMBL" id="VSSQ01120570">
    <property type="protein sequence ID" value="MPN53446.1"/>
    <property type="molecule type" value="Genomic_DNA"/>
</dbReference>
<dbReference type="AlphaFoldDB" id="A0A645IQR6"/>
<keyword evidence="4" id="KW-0347">Helicase</keyword>
<dbReference type="GO" id="GO:0005524">
    <property type="term" value="F:ATP binding"/>
    <property type="evidence" value="ECO:0007669"/>
    <property type="project" value="UniProtKB-KW"/>
</dbReference>
<dbReference type="Pfam" id="PF13538">
    <property type="entry name" value="UvrD_C_2"/>
    <property type="match status" value="1"/>
</dbReference>
<dbReference type="PANTHER" id="PTHR43788:SF6">
    <property type="entry name" value="DNA HELICASE B"/>
    <property type="match status" value="1"/>
</dbReference>
<evidence type="ECO:0000256" key="1">
    <source>
        <dbReference type="ARBA" id="ARBA00022741"/>
    </source>
</evidence>
<dbReference type="InterPro" id="IPR027785">
    <property type="entry name" value="UvrD-like_helicase_C"/>
</dbReference>
<dbReference type="InterPro" id="IPR027417">
    <property type="entry name" value="P-loop_NTPase"/>
</dbReference>
<dbReference type="GO" id="GO:0009338">
    <property type="term" value="C:exodeoxyribonuclease V complex"/>
    <property type="evidence" value="ECO:0007669"/>
    <property type="project" value="TreeGrafter"/>
</dbReference>
<dbReference type="CDD" id="cd18809">
    <property type="entry name" value="SF1_C_RecD"/>
    <property type="match status" value="1"/>
</dbReference>
<proteinExistence type="predicted"/>
<evidence type="ECO:0000313" key="4">
    <source>
        <dbReference type="EMBL" id="MPN53446.1"/>
    </source>
</evidence>
<accession>A0A645IQR6</accession>
<reference evidence="4" key="1">
    <citation type="submission" date="2019-08" db="EMBL/GenBank/DDBJ databases">
        <authorList>
            <person name="Kucharzyk K."/>
            <person name="Murdoch R.W."/>
            <person name="Higgins S."/>
            <person name="Loffler F."/>
        </authorList>
    </citation>
    <scope>NUCLEOTIDE SEQUENCE</scope>
</reference>
<keyword evidence="2" id="KW-0067">ATP-binding</keyword>
<dbReference type="GO" id="GO:0017116">
    <property type="term" value="F:single-stranded DNA helicase activity"/>
    <property type="evidence" value="ECO:0007669"/>
    <property type="project" value="TreeGrafter"/>
</dbReference>
<evidence type="ECO:0000256" key="2">
    <source>
        <dbReference type="ARBA" id="ARBA00022840"/>
    </source>
</evidence>
<evidence type="ECO:0000259" key="3">
    <source>
        <dbReference type="Pfam" id="PF13538"/>
    </source>
</evidence>
<dbReference type="Gene3D" id="3.40.50.300">
    <property type="entry name" value="P-loop containing nucleotide triphosphate hydrolases"/>
    <property type="match status" value="1"/>
</dbReference>
<gene>
    <name evidence="4" type="primary">recD2_68</name>
    <name evidence="4" type="ORF">SDC9_201110</name>
</gene>
<comment type="caution">
    <text evidence="4">The sequence shown here is derived from an EMBL/GenBank/DDBJ whole genome shotgun (WGS) entry which is preliminary data.</text>
</comment>
<organism evidence="4">
    <name type="scientific">bioreactor metagenome</name>
    <dbReference type="NCBI Taxonomy" id="1076179"/>
    <lineage>
        <taxon>unclassified sequences</taxon>
        <taxon>metagenomes</taxon>
        <taxon>ecological metagenomes</taxon>
    </lineage>
</organism>
<dbReference type="GO" id="GO:0006310">
    <property type="term" value="P:DNA recombination"/>
    <property type="evidence" value="ECO:0007669"/>
    <property type="project" value="TreeGrafter"/>
</dbReference>
<dbReference type="GO" id="GO:0016787">
    <property type="term" value="F:hydrolase activity"/>
    <property type="evidence" value="ECO:0007669"/>
    <property type="project" value="UniProtKB-KW"/>
</dbReference>
<sequence>MEVLFDDGRSALYEFSMLDELELAYCISIHKSQGSEFPIVLLPLLGGPPMLMTRNLLYTAVTRARKLVYILGREECLGQMVKNNQVRRRYSALCGFLRRQRELLP</sequence>